<dbReference type="Pfam" id="PF08245">
    <property type="entry name" value="Mur_ligase_M"/>
    <property type="match status" value="1"/>
</dbReference>
<protein>
    <recommendedName>
        <fullName evidence="13">UDP-N-acetylmuramoyl-L-alanyl-D-glutamate--2, 6-diaminopimelate ligase</fullName>
    </recommendedName>
</protein>
<evidence type="ECO:0000259" key="10">
    <source>
        <dbReference type="Pfam" id="PF08245"/>
    </source>
</evidence>
<evidence type="ECO:0000256" key="6">
    <source>
        <dbReference type="ARBA" id="ARBA00022960"/>
    </source>
</evidence>
<feature type="domain" description="Mur ligase N-terminal catalytic" evidence="9">
    <location>
        <begin position="22"/>
        <end position="93"/>
    </location>
</feature>
<accession>A0A248TDB0</accession>
<dbReference type="KEGG" id="bko:CKF48_01825"/>
<dbReference type="InterPro" id="IPR018109">
    <property type="entry name" value="Folylpolyglutamate_synth_CS"/>
</dbReference>
<dbReference type="PANTHER" id="PTHR23135:SF4">
    <property type="entry name" value="UDP-N-ACETYLMURAMOYL-L-ALANYL-D-GLUTAMATE--2,6-DIAMINOPIMELATE LIGASE MURE HOMOLOG, CHLOROPLASTIC"/>
    <property type="match status" value="1"/>
</dbReference>
<dbReference type="InterPro" id="IPR036565">
    <property type="entry name" value="Mur-like_cat_sf"/>
</dbReference>
<dbReference type="GO" id="GO:0071555">
    <property type="term" value="P:cell wall organization"/>
    <property type="evidence" value="ECO:0007669"/>
    <property type="project" value="UniProtKB-KW"/>
</dbReference>
<dbReference type="PROSITE" id="PS01011">
    <property type="entry name" value="FOLYLPOLYGLU_SYNT_1"/>
    <property type="match status" value="1"/>
</dbReference>
<dbReference type="InterPro" id="IPR013221">
    <property type="entry name" value="Mur_ligase_cen"/>
</dbReference>
<keyword evidence="7" id="KW-0573">Peptidoglycan synthesis</keyword>
<dbReference type="Gene3D" id="3.90.190.20">
    <property type="entry name" value="Mur ligase, C-terminal domain"/>
    <property type="match status" value="1"/>
</dbReference>
<dbReference type="Gene3D" id="3.40.1190.10">
    <property type="entry name" value="Mur-like, catalytic domain"/>
    <property type="match status" value="1"/>
</dbReference>
<dbReference type="InterPro" id="IPR035911">
    <property type="entry name" value="MurE/MurF_N"/>
</dbReference>
<dbReference type="GO" id="GO:0051301">
    <property type="term" value="P:cell division"/>
    <property type="evidence" value="ECO:0007669"/>
    <property type="project" value="InterPro"/>
</dbReference>
<keyword evidence="6" id="KW-0133">Cell shape</keyword>
<dbReference type="AlphaFoldDB" id="A0A248TDB0"/>
<dbReference type="InterPro" id="IPR005761">
    <property type="entry name" value="UDP-N-AcMur-Glu-dNH2Pim_ligase"/>
</dbReference>
<reference evidence="11 12" key="1">
    <citation type="submission" date="2017-08" db="EMBL/GenBank/DDBJ databases">
        <title>Complete Genome Sequence of Bacillus kochii Oregon-R-modENCODE STRAIN BDGP4, isolated from Drosophila melanogaster gut.</title>
        <authorList>
            <person name="Wan K.H."/>
            <person name="Yu C."/>
            <person name="Park S."/>
            <person name="Hammonds A.S."/>
            <person name="Booth B.W."/>
            <person name="Celniker S.E."/>
        </authorList>
    </citation>
    <scope>NUCLEOTIDE SEQUENCE [LARGE SCALE GENOMIC DNA]</scope>
    <source>
        <strain evidence="11 12">BDGP4</strain>
    </source>
</reference>
<keyword evidence="2" id="KW-0963">Cytoplasm</keyword>
<keyword evidence="12" id="KW-1185">Reference proteome</keyword>
<feature type="domain" description="Mur ligase central" evidence="10">
    <location>
        <begin position="105"/>
        <end position="301"/>
    </location>
</feature>
<evidence type="ECO:0000256" key="2">
    <source>
        <dbReference type="ARBA" id="ARBA00022490"/>
    </source>
</evidence>
<dbReference type="InterPro" id="IPR000713">
    <property type="entry name" value="Mur_ligase_N"/>
</dbReference>
<proteinExistence type="predicted"/>
<dbReference type="Gene3D" id="3.40.1390.10">
    <property type="entry name" value="MurE/MurF, N-terminal domain"/>
    <property type="match status" value="1"/>
</dbReference>
<dbReference type="EMBL" id="CP022983">
    <property type="protein sequence ID" value="ASV66177.1"/>
    <property type="molecule type" value="Genomic_DNA"/>
</dbReference>
<dbReference type="InterPro" id="IPR036615">
    <property type="entry name" value="Mur_ligase_C_dom_sf"/>
</dbReference>
<dbReference type="Pfam" id="PF01225">
    <property type="entry name" value="Mur_ligase"/>
    <property type="match status" value="1"/>
</dbReference>
<evidence type="ECO:0000256" key="3">
    <source>
        <dbReference type="ARBA" id="ARBA00022598"/>
    </source>
</evidence>
<name>A0A248TDB0_9BACI</name>
<evidence type="ECO:0000313" key="12">
    <source>
        <dbReference type="Proteomes" id="UP000215137"/>
    </source>
</evidence>
<evidence type="ECO:0000256" key="4">
    <source>
        <dbReference type="ARBA" id="ARBA00022741"/>
    </source>
</evidence>
<dbReference type="GO" id="GO:0008360">
    <property type="term" value="P:regulation of cell shape"/>
    <property type="evidence" value="ECO:0007669"/>
    <property type="project" value="UniProtKB-KW"/>
</dbReference>
<evidence type="ECO:0000259" key="9">
    <source>
        <dbReference type="Pfam" id="PF01225"/>
    </source>
</evidence>
<comment type="pathway">
    <text evidence="1">Cell wall biogenesis; peptidoglycan biosynthesis.</text>
</comment>
<dbReference type="RefSeq" id="WP_095369752.1">
    <property type="nucleotide sequence ID" value="NZ_CP022983.1"/>
</dbReference>
<evidence type="ECO:0000256" key="7">
    <source>
        <dbReference type="ARBA" id="ARBA00022984"/>
    </source>
</evidence>
<dbReference type="PANTHER" id="PTHR23135">
    <property type="entry name" value="MUR LIGASE FAMILY MEMBER"/>
    <property type="match status" value="1"/>
</dbReference>
<keyword evidence="5" id="KW-0067">ATP-binding</keyword>
<dbReference type="Proteomes" id="UP000215137">
    <property type="component" value="Chromosome"/>
</dbReference>
<organism evidence="11 12">
    <name type="scientific">Cytobacillus kochii</name>
    <dbReference type="NCBI Taxonomy" id="859143"/>
    <lineage>
        <taxon>Bacteria</taxon>
        <taxon>Bacillati</taxon>
        <taxon>Bacillota</taxon>
        <taxon>Bacilli</taxon>
        <taxon>Bacillales</taxon>
        <taxon>Bacillaceae</taxon>
        <taxon>Cytobacillus</taxon>
    </lineage>
</organism>
<evidence type="ECO:0000256" key="1">
    <source>
        <dbReference type="ARBA" id="ARBA00004752"/>
    </source>
</evidence>
<keyword evidence="3" id="KW-0436">Ligase</keyword>
<dbReference type="GO" id="GO:0009252">
    <property type="term" value="P:peptidoglycan biosynthetic process"/>
    <property type="evidence" value="ECO:0007669"/>
    <property type="project" value="UniProtKB-KW"/>
</dbReference>
<keyword evidence="8" id="KW-0961">Cell wall biogenesis/degradation</keyword>
<dbReference type="SUPFAM" id="SSF53244">
    <property type="entry name" value="MurD-like peptide ligases, peptide-binding domain"/>
    <property type="match status" value="1"/>
</dbReference>
<dbReference type="SUPFAM" id="SSF53623">
    <property type="entry name" value="MurD-like peptide ligases, catalytic domain"/>
    <property type="match status" value="1"/>
</dbReference>
<sequence length="373" mass="41871">MKLIDVFNLLQTDLKDSGHEVVKGLTTDSRKVKRGYLFIAISGFEKDGHKYIEEAIKNGAIAVIGEKRLSLTVPYIAVQDSRKTLGILASIFYAHPSKKHRLIGITGTNGKTTTAYLIHHLIKEAGYSCGMIGTIENNINNQTRKAKNTTPDALELQSLLAESMDDFIILEISSHALHQHRTEGLQLDIAIFTNLTHDHMDYHQTIEEYYSEKKKIFSLLKDEGVGLVNIEDTWGAKIALEQEHNKIKTIGKAGDYDLQLTFKDAKYQLKISSVKKDTIVADSPLPGKHNLYNTAIAIAACLESGISKEVISQGLMNFRGVPGRWEKYYNKKGAVFIIDYAHTEDALIYLLQTAKENRAKKNIYGFWISRKKG</sequence>
<dbReference type="GO" id="GO:0004326">
    <property type="term" value="F:tetrahydrofolylpolyglutamate synthase activity"/>
    <property type="evidence" value="ECO:0007669"/>
    <property type="project" value="InterPro"/>
</dbReference>
<keyword evidence="4" id="KW-0547">Nucleotide-binding</keyword>
<evidence type="ECO:0008006" key="13">
    <source>
        <dbReference type="Google" id="ProtNLM"/>
    </source>
</evidence>
<evidence type="ECO:0000313" key="11">
    <source>
        <dbReference type="EMBL" id="ASV66177.1"/>
    </source>
</evidence>
<dbReference type="GO" id="GO:0005737">
    <property type="term" value="C:cytoplasm"/>
    <property type="evidence" value="ECO:0007669"/>
    <property type="project" value="InterPro"/>
</dbReference>
<evidence type="ECO:0000256" key="8">
    <source>
        <dbReference type="ARBA" id="ARBA00023316"/>
    </source>
</evidence>
<dbReference type="SUPFAM" id="SSF63418">
    <property type="entry name" value="MurE/MurF N-terminal domain"/>
    <property type="match status" value="1"/>
</dbReference>
<dbReference type="NCBIfam" id="TIGR01085">
    <property type="entry name" value="murE"/>
    <property type="match status" value="1"/>
</dbReference>
<dbReference type="GO" id="GO:0005524">
    <property type="term" value="F:ATP binding"/>
    <property type="evidence" value="ECO:0007669"/>
    <property type="project" value="UniProtKB-KW"/>
</dbReference>
<gene>
    <name evidence="11" type="ORF">CKF48_01825</name>
</gene>
<dbReference type="OrthoDB" id="9800958at2"/>
<evidence type="ECO:0000256" key="5">
    <source>
        <dbReference type="ARBA" id="ARBA00022840"/>
    </source>
</evidence>